<dbReference type="InterPro" id="IPR012914">
    <property type="entry name" value="PucR_dom"/>
</dbReference>
<dbReference type="AlphaFoldDB" id="A0A7D4C729"/>
<dbReference type="InterPro" id="IPR042070">
    <property type="entry name" value="PucR_C-HTH_sf"/>
</dbReference>
<dbReference type="Proteomes" id="UP000503088">
    <property type="component" value="Chromosome"/>
</dbReference>
<evidence type="ECO:0000259" key="3">
    <source>
        <dbReference type="Pfam" id="PF13556"/>
    </source>
</evidence>
<evidence type="ECO:0000313" key="6">
    <source>
        <dbReference type="Proteomes" id="UP000503088"/>
    </source>
</evidence>
<dbReference type="InterPro" id="IPR051448">
    <property type="entry name" value="CdaR-like_regulators"/>
</dbReference>
<dbReference type="PANTHER" id="PTHR33744">
    <property type="entry name" value="CARBOHYDRATE DIACID REGULATOR"/>
    <property type="match status" value="1"/>
</dbReference>
<dbReference type="InterPro" id="IPR041522">
    <property type="entry name" value="CdaR_GGDEF"/>
</dbReference>
<dbReference type="Pfam" id="PF07905">
    <property type="entry name" value="PucR"/>
    <property type="match status" value="1"/>
</dbReference>
<gene>
    <name evidence="5" type="ORF">GXN76_09795</name>
</gene>
<sequence>MVTMAEVLRIPPLDRCSVVAGGHGLTRSVQSVNSFDAPDVVPWFKAGELVLTTGYVFKNDEAAQIELVQAMAERNCAGLGIKVNHFLSELPDSLLQVADDHDLPLLEIPYDVPISDLVFPLLREIFAFQRQHKAQNRQETFFAGLLQGKWLGRDAILAQGRDFGLLPGYDYICLCIHLASSSVSEGQSNVRKVTEILHAVREKKGVTWWVSEWEGTVIIIQISRDENKTEFHIALRQLARKLAEEWNVRFPEDQVMIGIGTYHDDVLGISTSYKNAQEAVRLGWRVAPSSENTVYEYAALKPYSILQEVPDDILQSYVEEVLTPLIRYDREKHANLLETLEAYLGSGGRPSVAARNLGVHRNTVNFRLGRIKDLLGVDLDDGETTFRLQLAFHAIHLL</sequence>
<feature type="domain" description="PucR C-terminal helix-turn-helix" evidence="3">
    <location>
        <begin position="336"/>
        <end position="394"/>
    </location>
</feature>
<dbReference type="EMBL" id="CP048104">
    <property type="protein sequence ID" value="QKG84736.1"/>
    <property type="molecule type" value="Genomic_DNA"/>
</dbReference>
<protein>
    <submittedName>
        <fullName evidence="5">PucR family transcriptional regulator</fullName>
    </submittedName>
</protein>
<dbReference type="Pfam" id="PF17853">
    <property type="entry name" value="GGDEF_2"/>
    <property type="match status" value="1"/>
</dbReference>
<evidence type="ECO:0000256" key="1">
    <source>
        <dbReference type="ARBA" id="ARBA00006754"/>
    </source>
</evidence>
<dbReference type="KEGG" id="kpul:GXN76_09795"/>
<proteinExistence type="inferred from homology"/>
<keyword evidence="6" id="KW-1185">Reference proteome</keyword>
<dbReference type="InterPro" id="IPR025736">
    <property type="entry name" value="PucR_C-HTH_dom"/>
</dbReference>
<dbReference type="Pfam" id="PF13556">
    <property type="entry name" value="HTH_30"/>
    <property type="match status" value="1"/>
</dbReference>
<dbReference type="PANTHER" id="PTHR33744:SF1">
    <property type="entry name" value="DNA-BINDING TRANSCRIPTIONAL ACTIVATOR ADER"/>
    <property type="match status" value="1"/>
</dbReference>
<accession>A0A7D4C729</accession>
<evidence type="ECO:0000259" key="2">
    <source>
        <dbReference type="Pfam" id="PF07905"/>
    </source>
</evidence>
<reference evidence="5 6" key="1">
    <citation type="submission" date="2020-01" db="EMBL/GenBank/DDBJ databases">
        <authorList>
            <person name="Gulvik C.A."/>
            <person name="Batra D.G."/>
        </authorList>
    </citation>
    <scope>NUCLEOTIDE SEQUENCE [LARGE SCALE GENOMIC DNA]</scope>
    <source>
        <strain evidence="5 6">W9323</strain>
    </source>
</reference>
<comment type="similarity">
    <text evidence="1">Belongs to the CdaR family.</text>
</comment>
<dbReference type="RefSeq" id="WP_173222724.1">
    <property type="nucleotide sequence ID" value="NZ_CP048104.1"/>
</dbReference>
<evidence type="ECO:0000313" key="5">
    <source>
        <dbReference type="EMBL" id="QKG84736.1"/>
    </source>
</evidence>
<organism evidence="5 6">
    <name type="scientific">Kroppenstedtia pulmonis</name>
    <dbReference type="NCBI Taxonomy" id="1380685"/>
    <lineage>
        <taxon>Bacteria</taxon>
        <taxon>Bacillati</taxon>
        <taxon>Bacillota</taxon>
        <taxon>Bacilli</taxon>
        <taxon>Bacillales</taxon>
        <taxon>Thermoactinomycetaceae</taxon>
        <taxon>Kroppenstedtia</taxon>
    </lineage>
</organism>
<feature type="domain" description="Purine catabolism PurC-like" evidence="2">
    <location>
        <begin position="6"/>
        <end position="124"/>
    </location>
</feature>
<dbReference type="Gene3D" id="1.10.10.2840">
    <property type="entry name" value="PucR C-terminal helix-turn-helix domain"/>
    <property type="match status" value="1"/>
</dbReference>
<name>A0A7D4C729_9BACL</name>
<evidence type="ECO:0000259" key="4">
    <source>
        <dbReference type="Pfam" id="PF17853"/>
    </source>
</evidence>
<feature type="domain" description="CdaR GGDEF-like" evidence="4">
    <location>
        <begin position="153"/>
        <end position="282"/>
    </location>
</feature>